<dbReference type="FunFam" id="2.160.20.10:FF:000004">
    <property type="entry name" value="Pectin lyase-like superfamily protein"/>
    <property type="match status" value="1"/>
</dbReference>
<keyword evidence="7" id="KW-0961">Cell wall biogenesis/degradation</keyword>
<evidence type="ECO:0000256" key="8">
    <source>
        <dbReference type="PROSITE-ProRule" id="PRU10052"/>
    </source>
</evidence>
<proteinExistence type="inferred from homology"/>
<evidence type="ECO:0000313" key="10">
    <source>
        <dbReference type="EMBL" id="KAB2615609.1"/>
    </source>
</evidence>
<dbReference type="Gene3D" id="2.160.20.10">
    <property type="entry name" value="Single-stranded right-handed beta-helix, Pectin lyase-like"/>
    <property type="match status" value="1"/>
</dbReference>
<evidence type="ECO:0000256" key="5">
    <source>
        <dbReference type="ARBA" id="ARBA00022801"/>
    </source>
</evidence>
<dbReference type="Proteomes" id="UP000327157">
    <property type="component" value="Chromosome 3"/>
</dbReference>
<keyword evidence="6 9" id="KW-0326">Glycosidase</keyword>
<organism evidence="10 11">
    <name type="scientific">Pyrus ussuriensis x Pyrus communis</name>
    <dbReference type="NCBI Taxonomy" id="2448454"/>
    <lineage>
        <taxon>Eukaryota</taxon>
        <taxon>Viridiplantae</taxon>
        <taxon>Streptophyta</taxon>
        <taxon>Embryophyta</taxon>
        <taxon>Tracheophyta</taxon>
        <taxon>Spermatophyta</taxon>
        <taxon>Magnoliopsida</taxon>
        <taxon>eudicotyledons</taxon>
        <taxon>Gunneridae</taxon>
        <taxon>Pentapetalae</taxon>
        <taxon>rosids</taxon>
        <taxon>fabids</taxon>
        <taxon>Rosales</taxon>
        <taxon>Rosaceae</taxon>
        <taxon>Amygdaloideae</taxon>
        <taxon>Maleae</taxon>
        <taxon>Pyrus</taxon>
    </lineage>
</organism>
<dbReference type="SMART" id="SM00710">
    <property type="entry name" value="PbH1"/>
    <property type="match status" value="4"/>
</dbReference>
<comment type="caution">
    <text evidence="10">The sequence shown here is derived from an EMBL/GenBank/DDBJ whole genome shotgun (WGS) entry which is preliminary data.</text>
</comment>
<dbReference type="SUPFAM" id="SSF51126">
    <property type="entry name" value="Pectin lyase-like"/>
    <property type="match status" value="1"/>
</dbReference>
<evidence type="ECO:0000256" key="7">
    <source>
        <dbReference type="ARBA" id="ARBA00023316"/>
    </source>
</evidence>
<keyword evidence="4" id="KW-0964">Secreted</keyword>
<dbReference type="InterPro" id="IPR011050">
    <property type="entry name" value="Pectin_lyase_fold/virulence"/>
</dbReference>
<evidence type="ECO:0000313" key="11">
    <source>
        <dbReference type="Proteomes" id="UP000327157"/>
    </source>
</evidence>
<reference evidence="10 11" key="3">
    <citation type="submission" date="2019-11" db="EMBL/GenBank/DDBJ databases">
        <title>A de novo genome assembly of a pear dwarfing rootstock.</title>
        <authorList>
            <person name="Wang F."/>
            <person name="Wang J."/>
            <person name="Li S."/>
            <person name="Zhang Y."/>
            <person name="Fang M."/>
            <person name="Ma L."/>
            <person name="Zhao Y."/>
            <person name="Jiang S."/>
        </authorList>
    </citation>
    <scope>NUCLEOTIDE SEQUENCE [LARGE SCALE GENOMIC DNA]</scope>
    <source>
        <strain evidence="10">S2</strain>
        <tissue evidence="10">Leaf</tissue>
    </source>
</reference>
<name>A0A5N5GJB9_9ROSA</name>
<dbReference type="InterPro" id="IPR000743">
    <property type="entry name" value="Glyco_hydro_28"/>
</dbReference>
<evidence type="ECO:0000256" key="1">
    <source>
        <dbReference type="ARBA" id="ARBA00004191"/>
    </source>
</evidence>
<comment type="subcellular location">
    <subcellularLocation>
        <location evidence="1">Secreted</location>
        <location evidence="1">Cell wall</location>
    </subcellularLocation>
</comment>
<evidence type="ECO:0000256" key="9">
    <source>
        <dbReference type="RuleBase" id="RU361169"/>
    </source>
</evidence>
<dbReference type="OrthoDB" id="1177184at2759"/>
<evidence type="ECO:0000256" key="4">
    <source>
        <dbReference type="ARBA" id="ARBA00022525"/>
    </source>
</evidence>
<accession>A0A5N5GJB9</accession>
<gene>
    <name evidence="10" type="ORF">D8674_022197</name>
</gene>
<protein>
    <submittedName>
        <fullName evidence="10">Exopolygalacturonase-like</fullName>
    </submittedName>
</protein>
<evidence type="ECO:0000256" key="6">
    <source>
        <dbReference type="ARBA" id="ARBA00023295"/>
    </source>
</evidence>
<keyword evidence="3" id="KW-0134">Cell wall</keyword>
<feature type="active site" evidence="8">
    <location>
        <position position="495"/>
    </location>
</feature>
<keyword evidence="11" id="KW-1185">Reference proteome</keyword>
<reference evidence="11" key="2">
    <citation type="submission" date="2019-10" db="EMBL/GenBank/DDBJ databases">
        <title>A de novo genome assembly of a pear dwarfing rootstock.</title>
        <authorList>
            <person name="Wang F."/>
            <person name="Wang J."/>
            <person name="Li S."/>
            <person name="Zhang Y."/>
            <person name="Fang M."/>
            <person name="Ma L."/>
            <person name="Zhao Y."/>
            <person name="Jiang S."/>
        </authorList>
    </citation>
    <scope>NUCLEOTIDE SEQUENCE [LARGE SCALE GENOMIC DNA]</scope>
</reference>
<comment type="similarity">
    <text evidence="2 9">Belongs to the glycosyl hydrolase 28 family.</text>
</comment>
<dbReference type="AlphaFoldDB" id="A0A5N5GJB9"/>
<evidence type="ECO:0000256" key="2">
    <source>
        <dbReference type="ARBA" id="ARBA00008834"/>
    </source>
</evidence>
<dbReference type="InterPro" id="IPR006626">
    <property type="entry name" value="PbH1"/>
</dbReference>
<dbReference type="EMBL" id="SMOL01000402">
    <property type="protein sequence ID" value="KAB2615609.1"/>
    <property type="molecule type" value="Genomic_DNA"/>
</dbReference>
<dbReference type="PROSITE" id="PS00502">
    <property type="entry name" value="POLYGALACTURONASE"/>
    <property type="match status" value="1"/>
</dbReference>
<dbReference type="Pfam" id="PF00295">
    <property type="entry name" value="Glyco_hydro_28"/>
    <property type="match status" value="1"/>
</dbReference>
<dbReference type="GO" id="GO:0071555">
    <property type="term" value="P:cell wall organization"/>
    <property type="evidence" value="ECO:0007669"/>
    <property type="project" value="UniProtKB-KW"/>
</dbReference>
<dbReference type="PANTHER" id="PTHR31375">
    <property type="match status" value="1"/>
</dbReference>
<dbReference type="GO" id="GO:0004650">
    <property type="term" value="F:polygalacturonase activity"/>
    <property type="evidence" value="ECO:0007669"/>
    <property type="project" value="InterPro"/>
</dbReference>
<evidence type="ECO:0000256" key="3">
    <source>
        <dbReference type="ARBA" id="ARBA00022512"/>
    </source>
</evidence>
<dbReference type="CDD" id="cd09272">
    <property type="entry name" value="RNase_HI_RT_Ty1"/>
    <property type="match status" value="1"/>
</dbReference>
<dbReference type="InterPro" id="IPR012334">
    <property type="entry name" value="Pectin_lyas_fold"/>
</dbReference>
<reference evidence="10 11" key="1">
    <citation type="submission" date="2019-09" db="EMBL/GenBank/DDBJ databases">
        <authorList>
            <person name="Ou C."/>
        </authorList>
    </citation>
    <scope>NUCLEOTIDE SEQUENCE [LARGE SCALE GENOMIC DNA]</scope>
    <source>
        <strain evidence="10">S2</strain>
        <tissue evidence="10">Leaf</tissue>
    </source>
</reference>
<dbReference type="GO" id="GO:0005975">
    <property type="term" value="P:carbohydrate metabolic process"/>
    <property type="evidence" value="ECO:0007669"/>
    <property type="project" value="InterPro"/>
</dbReference>
<sequence>METCNNADVPVNKVTSCLEINVLRYLQRTKGFMLVYGHGDLLELIEFTDSDLAQDVDERKSIGGYIFKLSGAAVSWKSAKLTIVSISTMEAEFIACFEGMKQAVWLRNLIIDMKLVDSVKRPIKMSRNGILIFSTYLLEKVLSTEVAMAFSSGSNNAENWGKPLIRLYSLRTLSKMKGNRVFPRSTLVGVDENSSKKMMNNGNGHYAMQRRGLREKEESGKARELRGLEERGEYGIPVTIDVDRNSRKPNNLKNEEFLISGKKCSPHGTNIKVLAQQKIFDVTKYGGIGDGITDNVKAFTDAWTVACQNNGGGVVLFPPGVYLLSPLVLNGKCKGPIGVQIEGTLLARVEKEYSVDIDHWITFKYVDNFVINGGGSLNGQGPSAWPYNDCKKNPHCKRLPCSLRLDYVTNARIDHITSINSKNLHIGLFASHDITISSINISAPANSPNTDGIHLGLSQNIQILDAAIATGDDCISFGTGTNNVNISGVHCGPGHGISIGSLGKIVGDNVSFVDIRNCTFFGTQNGVRIKTWAPSEPGLVSHITFEQIQVDQVKNPVIIDQQYCPSRICDPEVYSRVQIEEVRFSNIWGTSITQNVVNLKCSKATPCQKIGLNDINLTYSGREGPAQSTCSNADVRISGRQNPPACKGKDKALG</sequence>
<keyword evidence="5 9" id="KW-0378">Hydrolase</keyword>